<evidence type="ECO:0000313" key="4">
    <source>
        <dbReference type="Proteomes" id="UP000789405"/>
    </source>
</evidence>
<evidence type="ECO:0000256" key="1">
    <source>
        <dbReference type="SAM" id="MobiDB-lite"/>
    </source>
</evidence>
<keyword evidence="4" id="KW-1185">Reference proteome</keyword>
<dbReference type="InterPro" id="IPR025476">
    <property type="entry name" value="Helitron_helicase-like"/>
</dbReference>
<reference evidence="3" key="1">
    <citation type="submission" date="2021-06" db="EMBL/GenBank/DDBJ databases">
        <authorList>
            <person name="Kallberg Y."/>
            <person name="Tangrot J."/>
            <person name="Rosling A."/>
        </authorList>
    </citation>
    <scope>NUCLEOTIDE SEQUENCE</scope>
    <source>
        <strain evidence="3">MA453B</strain>
    </source>
</reference>
<dbReference type="OrthoDB" id="3366231at2759"/>
<dbReference type="AlphaFoldDB" id="A0A9N9IKZ8"/>
<feature type="compositionally biased region" description="Basic residues" evidence="1">
    <location>
        <begin position="31"/>
        <end position="41"/>
    </location>
</feature>
<name>A0A9N9IKZ8_9GLOM</name>
<proteinExistence type="predicted"/>
<accession>A0A9N9IKZ8</accession>
<dbReference type="PANTHER" id="PTHR45786:SF78">
    <property type="entry name" value="ATP-DEPENDENT DNA HELICASE"/>
    <property type="match status" value="1"/>
</dbReference>
<dbReference type="Pfam" id="PF14214">
    <property type="entry name" value="Helitron_like_N"/>
    <property type="match status" value="1"/>
</dbReference>
<gene>
    <name evidence="3" type="ORF">DERYTH_LOCUS15945</name>
</gene>
<dbReference type="Proteomes" id="UP000789405">
    <property type="component" value="Unassembled WGS sequence"/>
</dbReference>
<evidence type="ECO:0000259" key="2">
    <source>
        <dbReference type="Pfam" id="PF14214"/>
    </source>
</evidence>
<dbReference type="PANTHER" id="PTHR45786">
    <property type="entry name" value="DNA BINDING PROTEIN-LIKE"/>
    <property type="match status" value="1"/>
</dbReference>
<feature type="region of interest" description="Disordered" evidence="1">
    <location>
        <begin position="1"/>
        <end position="41"/>
    </location>
</feature>
<feature type="compositionally biased region" description="Polar residues" evidence="1">
    <location>
        <begin position="12"/>
        <end position="21"/>
    </location>
</feature>
<dbReference type="EMBL" id="CAJVPY010013410">
    <property type="protein sequence ID" value="CAG8740328.1"/>
    <property type="molecule type" value="Genomic_DNA"/>
</dbReference>
<organism evidence="3 4">
    <name type="scientific">Dentiscutata erythropus</name>
    <dbReference type="NCBI Taxonomy" id="1348616"/>
    <lineage>
        <taxon>Eukaryota</taxon>
        <taxon>Fungi</taxon>
        <taxon>Fungi incertae sedis</taxon>
        <taxon>Mucoromycota</taxon>
        <taxon>Glomeromycotina</taxon>
        <taxon>Glomeromycetes</taxon>
        <taxon>Diversisporales</taxon>
        <taxon>Gigasporaceae</taxon>
        <taxon>Dentiscutata</taxon>
    </lineage>
</organism>
<feature type="domain" description="Helitron helicase-like" evidence="2">
    <location>
        <begin position="224"/>
        <end position="345"/>
    </location>
</feature>
<sequence length="412" mass="48197">MPPFRHILPQPAVNTENIQTDNNDDNTEHQRSRRPRATNRPRKRRLYKIALNFQETALAVRHTLKPPRVCSYCGAKLFSGETEGIYCISGKIKTDEMGNHFRVNIRAYNSAFAFTSMGVKIDKALANGSLIPDDDTPRFLQLYIYDTEHETDNRLTIMPKLRRDILEILGSILDQFNLFVINFRSISSHNFINNLQLHIKADHGLDQRIYNTSAASKLQLYGWKSERLNYLRFNQDKLRKELYQGLYDSYYSGITNASNIGTQTVLTSSFMGSSRDLYQRYQDSMALVQTFGKPDLFITITCNSKWTEVSSELLQVQNSQDRPDITESCWRIFSFDMSQINPSVVRLQIYLPHQQTVIFSQNTELNNIINDDQYKKTILTKYFKINKNDPNAKNYFYHEFPRYYVWNKMNKK</sequence>
<evidence type="ECO:0000313" key="3">
    <source>
        <dbReference type="EMBL" id="CAG8740328.1"/>
    </source>
</evidence>
<protein>
    <submittedName>
        <fullName evidence="3">23639_t:CDS:1</fullName>
    </submittedName>
</protein>
<comment type="caution">
    <text evidence="3">The sequence shown here is derived from an EMBL/GenBank/DDBJ whole genome shotgun (WGS) entry which is preliminary data.</text>
</comment>